<gene>
    <name evidence="1" type="ORF">ET989_07960</name>
</gene>
<name>A0A4Q9KD71_9ACTN</name>
<reference evidence="1 2" key="1">
    <citation type="submission" date="2019-01" db="EMBL/GenBank/DDBJ databases">
        <title>Lactibacter flavus gen. nov., sp. nov., a novel bacterium of the family Propionibacteriaceae isolated from raw milk and dairy products.</title>
        <authorList>
            <person name="Huptas C."/>
            <person name="Wenning M."/>
            <person name="Breitenwieser F."/>
            <person name="Doll E."/>
            <person name="Von Neubeck M."/>
            <person name="Busse H.-J."/>
            <person name="Scherer S."/>
        </authorList>
    </citation>
    <scope>NUCLEOTIDE SEQUENCE [LARGE SCALE GENOMIC DNA]</scope>
    <source>
        <strain evidence="1 2">KCTC 33808</strain>
    </source>
</reference>
<dbReference type="RefSeq" id="WP_131168019.1">
    <property type="nucleotide sequence ID" value="NZ_SDMQ01000007.1"/>
</dbReference>
<dbReference type="OrthoDB" id="7624112at2"/>
<dbReference type="AlphaFoldDB" id="A0A4Q9KD71"/>
<protein>
    <submittedName>
        <fullName evidence="1">Uncharacterized protein</fullName>
    </submittedName>
</protein>
<proteinExistence type="predicted"/>
<comment type="caution">
    <text evidence="1">The sequence shown here is derived from an EMBL/GenBank/DDBJ whole genome shotgun (WGS) entry which is preliminary data.</text>
</comment>
<keyword evidence="2" id="KW-1185">Reference proteome</keyword>
<evidence type="ECO:0000313" key="1">
    <source>
        <dbReference type="EMBL" id="TBT84595.1"/>
    </source>
</evidence>
<accession>A0A4Q9KD71</accession>
<dbReference type="Proteomes" id="UP000292373">
    <property type="component" value="Unassembled WGS sequence"/>
</dbReference>
<dbReference type="EMBL" id="SDMQ01000007">
    <property type="protein sequence ID" value="TBT84595.1"/>
    <property type="molecule type" value="Genomic_DNA"/>
</dbReference>
<organism evidence="1 2">
    <name type="scientific">Propioniciclava sinopodophylli</name>
    <dbReference type="NCBI Taxonomy" id="1837344"/>
    <lineage>
        <taxon>Bacteria</taxon>
        <taxon>Bacillati</taxon>
        <taxon>Actinomycetota</taxon>
        <taxon>Actinomycetes</taxon>
        <taxon>Propionibacteriales</taxon>
        <taxon>Propionibacteriaceae</taxon>
        <taxon>Propioniciclava</taxon>
    </lineage>
</organism>
<evidence type="ECO:0000313" key="2">
    <source>
        <dbReference type="Proteomes" id="UP000292373"/>
    </source>
</evidence>
<sequence>MRPDLLGGIADVDRLDPDDWRGHNNIAESILAQLEREPHPDRHHDTYLDDAWVAAQGWDLAPWLDVLADELPVRPA</sequence>